<dbReference type="Proteomes" id="UP001204151">
    <property type="component" value="Unassembled WGS sequence"/>
</dbReference>
<dbReference type="Gene3D" id="3.10.129.10">
    <property type="entry name" value="Hotdog Thioesterase"/>
    <property type="match status" value="1"/>
</dbReference>
<protein>
    <submittedName>
        <fullName evidence="2">MaoC family dehydratase</fullName>
    </submittedName>
</protein>
<evidence type="ECO:0000313" key="2">
    <source>
        <dbReference type="EMBL" id="MCS0580078.1"/>
    </source>
</evidence>
<organism evidence="2 3">
    <name type="scientific">Massilia pinisoli</name>
    <dbReference type="NCBI Taxonomy" id="1772194"/>
    <lineage>
        <taxon>Bacteria</taxon>
        <taxon>Pseudomonadati</taxon>
        <taxon>Pseudomonadota</taxon>
        <taxon>Betaproteobacteria</taxon>
        <taxon>Burkholderiales</taxon>
        <taxon>Oxalobacteraceae</taxon>
        <taxon>Telluria group</taxon>
        <taxon>Massilia</taxon>
    </lineage>
</organism>
<evidence type="ECO:0000259" key="1">
    <source>
        <dbReference type="Pfam" id="PF01575"/>
    </source>
</evidence>
<dbReference type="PANTHER" id="PTHR43841:SF3">
    <property type="entry name" value="(3R)-HYDROXYACYL-ACP DEHYDRATASE SUBUNIT HADB"/>
    <property type="match status" value="1"/>
</dbReference>
<dbReference type="SUPFAM" id="SSF54637">
    <property type="entry name" value="Thioesterase/thiol ester dehydrase-isomerase"/>
    <property type="match status" value="2"/>
</dbReference>
<gene>
    <name evidence="2" type="ORF">NX784_00580</name>
</gene>
<keyword evidence="3" id="KW-1185">Reference proteome</keyword>
<proteinExistence type="predicted"/>
<comment type="caution">
    <text evidence="2">The sequence shown here is derived from an EMBL/GenBank/DDBJ whole genome shotgun (WGS) entry which is preliminary data.</text>
</comment>
<feature type="domain" description="MaoC-like" evidence="1">
    <location>
        <begin position="178"/>
        <end position="250"/>
    </location>
</feature>
<dbReference type="EMBL" id="JANUGW010000001">
    <property type="protein sequence ID" value="MCS0580078.1"/>
    <property type="molecule type" value="Genomic_DNA"/>
</dbReference>
<name>A0ABT1ZJK6_9BURK</name>
<evidence type="ECO:0000313" key="3">
    <source>
        <dbReference type="Proteomes" id="UP001204151"/>
    </source>
</evidence>
<sequence length="277" mass="30610">MNADSPSPLPRLGAATLLRALFKHPRRLNGVPTPRTTYILDRIDPHQLRRYRQALGFRDDGIPLTYYYLLAQRAHVATMLDDAFPFRLPGTVHTENALRALAEPLRDVPLVLATTVTIRPPAENGAVVAELDTVARQQDTVIFTCRSTYLVVRGQRRQGRARQDAKALPVLTGWRIPRSMGRAYARISGDWNPIHLWTWSARLMGMKRPIIHGMHTLARACAELEQACGRRILALEGRFRAPVPLGSELVLGADLAAGSFAVGGGGRVVAEGSFRTV</sequence>
<dbReference type="PANTHER" id="PTHR43841">
    <property type="entry name" value="3-HYDROXYACYL-THIOESTER DEHYDRATASE HTDX-RELATED"/>
    <property type="match status" value="1"/>
</dbReference>
<dbReference type="InterPro" id="IPR029069">
    <property type="entry name" value="HotDog_dom_sf"/>
</dbReference>
<dbReference type="CDD" id="cd03441">
    <property type="entry name" value="R_hydratase_like"/>
    <property type="match status" value="1"/>
</dbReference>
<reference evidence="2 3" key="1">
    <citation type="submission" date="2022-08" db="EMBL/GenBank/DDBJ databases">
        <title>Reclassification of Massilia species as members of the genera Telluria, Duganella, Pseudoduganella, Mokoshia gen. nov. and Zemynaea gen. nov. using orthogonal and non-orthogonal genome-based approaches.</title>
        <authorList>
            <person name="Bowman J.P."/>
        </authorList>
    </citation>
    <scope>NUCLEOTIDE SEQUENCE [LARGE SCALE GENOMIC DNA]</scope>
    <source>
        <strain evidence="2 3">JCM 31316</strain>
    </source>
</reference>
<dbReference type="RefSeq" id="WP_258814727.1">
    <property type="nucleotide sequence ID" value="NZ_JANUGW010000001.1"/>
</dbReference>
<dbReference type="InterPro" id="IPR002539">
    <property type="entry name" value="MaoC-like_dom"/>
</dbReference>
<dbReference type="Pfam" id="PF01575">
    <property type="entry name" value="MaoC_dehydratas"/>
    <property type="match status" value="1"/>
</dbReference>
<accession>A0ABT1ZJK6</accession>